<protein>
    <submittedName>
        <fullName evidence="1">Uncharacterized protein</fullName>
    </submittedName>
</protein>
<dbReference type="RefSeq" id="WP_207277042.1">
    <property type="nucleotide sequence ID" value="NZ_JAFMPK010000048.1"/>
</dbReference>
<dbReference type="Proteomes" id="UP000664617">
    <property type="component" value="Unassembled WGS sequence"/>
</dbReference>
<dbReference type="EMBL" id="JAFMPK010000048">
    <property type="protein sequence ID" value="MBO0611099.1"/>
    <property type="molecule type" value="Genomic_DNA"/>
</dbReference>
<evidence type="ECO:0000313" key="1">
    <source>
        <dbReference type="EMBL" id="MBO0611099.1"/>
    </source>
</evidence>
<evidence type="ECO:0000313" key="2">
    <source>
        <dbReference type="Proteomes" id="UP000664617"/>
    </source>
</evidence>
<reference evidence="2" key="2">
    <citation type="submission" date="2023-07" db="EMBL/GenBank/DDBJ databases">
        <title>Myceligenerans salitolerans sp. nov., a halotolerant actinomycete isolated from a salt lake in Xinjiang, China.</title>
        <authorList>
            <person name="Guan T."/>
        </authorList>
    </citation>
    <scope>NUCLEOTIDE SEQUENCE [LARGE SCALE GENOMIC DNA]</scope>
    <source>
        <strain evidence="2">XHU 5031</strain>
    </source>
</reference>
<organism evidence="1 2">
    <name type="scientific">Myceligenerans salitolerans</name>
    <dbReference type="NCBI Taxonomy" id="1230528"/>
    <lineage>
        <taxon>Bacteria</taxon>
        <taxon>Bacillati</taxon>
        <taxon>Actinomycetota</taxon>
        <taxon>Actinomycetes</taxon>
        <taxon>Micrococcales</taxon>
        <taxon>Promicromonosporaceae</taxon>
        <taxon>Myceligenerans</taxon>
    </lineage>
</organism>
<reference evidence="1 2" key="1">
    <citation type="submission" date="2021-03" db="EMBL/GenBank/DDBJ databases">
        <authorList>
            <person name="Xin L."/>
        </authorList>
    </citation>
    <scope>NUCLEOTIDE SEQUENCE [LARGE SCALE GENOMIC DNA]</scope>
    <source>
        <strain evidence="1 2">XHU 5031</strain>
    </source>
</reference>
<accession>A0ABS3IFD0</accession>
<proteinExistence type="predicted"/>
<sequence length="120" mass="12795">MPATTPPAGRAYDRRIIAAWLHGYDTGHNVGYHDGRRAGNFEGWQAGHTAGHAEGWHAADQAAAAKYRTYLAMSDASRPNIARGSFGEAKPLPSYADCLASWGPPTAARRPVPARVRAAA</sequence>
<gene>
    <name evidence="1" type="ORF">J0911_18935</name>
</gene>
<keyword evidence="2" id="KW-1185">Reference proteome</keyword>
<comment type="caution">
    <text evidence="1">The sequence shown here is derived from an EMBL/GenBank/DDBJ whole genome shotgun (WGS) entry which is preliminary data.</text>
</comment>
<name>A0ABS3IFD0_9MICO</name>